<keyword evidence="2" id="KW-1185">Reference proteome</keyword>
<gene>
    <name evidence="1" type="ORF">PLEPLA_LOCUS10976</name>
</gene>
<protein>
    <submittedName>
        <fullName evidence="1">Uncharacterized protein</fullName>
    </submittedName>
</protein>
<dbReference type="EMBL" id="CADEAL010000632">
    <property type="protein sequence ID" value="CAB1423058.1"/>
    <property type="molecule type" value="Genomic_DNA"/>
</dbReference>
<dbReference type="Proteomes" id="UP001153269">
    <property type="component" value="Unassembled WGS sequence"/>
</dbReference>
<evidence type="ECO:0000313" key="2">
    <source>
        <dbReference type="Proteomes" id="UP001153269"/>
    </source>
</evidence>
<proteinExistence type="predicted"/>
<accession>A0A9N7U485</accession>
<dbReference type="AlphaFoldDB" id="A0A9N7U485"/>
<reference evidence="1" key="1">
    <citation type="submission" date="2020-03" db="EMBL/GenBank/DDBJ databases">
        <authorList>
            <person name="Weist P."/>
        </authorList>
    </citation>
    <scope>NUCLEOTIDE SEQUENCE</scope>
</reference>
<comment type="caution">
    <text evidence="1">The sequence shown here is derived from an EMBL/GenBank/DDBJ whole genome shotgun (WGS) entry which is preliminary data.</text>
</comment>
<sequence>MPSGQGALGVLIRSLVQMNGKSIVALLTSRGSLSLKRTWVLAEGIRGQGSSRNCSPWESGTLGEGPMLSVTFDLSHRKVRVVKELRINVVAWSKEELRGSLVHLLPSLLGIYNTRLASIATSIVNYSILFRLGNDSGASVLVQSGCHDADLSPLIPKHCNPSMGT</sequence>
<organism evidence="1 2">
    <name type="scientific">Pleuronectes platessa</name>
    <name type="common">European plaice</name>
    <dbReference type="NCBI Taxonomy" id="8262"/>
    <lineage>
        <taxon>Eukaryota</taxon>
        <taxon>Metazoa</taxon>
        <taxon>Chordata</taxon>
        <taxon>Craniata</taxon>
        <taxon>Vertebrata</taxon>
        <taxon>Euteleostomi</taxon>
        <taxon>Actinopterygii</taxon>
        <taxon>Neopterygii</taxon>
        <taxon>Teleostei</taxon>
        <taxon>Neoteleostei</taxon>
        <taxon>Acanthomorphata</taxon>
        <taxon>Carangaria</taxon>
        <taxon>Pleuronectiformes</taxon>
        <taxon>Pleuronectoidei</taxon>
        <taxon>Pleuronectidae</taxon>
        <taxon>Pleuronectes</taxon>
    </lineage>
</organism>
<name>A0A9N7U485_PLEPL</name>
<evidence type="ECO:0000313" key="1">
    <source>
        <dbReference type="EMBL" id="CAB1423058.1"/>
    </source>
</evidence>